<dbReference type="PANTHER" id="PTHR36448">
    <property type="entry name" value="BLR7373 PROTEIN"/>
    <property type="match status" value="1"/>
</dbReference>
<dbReference type="CDD" id="cd02219">
    <property type="entry name" value="cupin_YjlB-like"/>
    <property type="match status" value="1"/>
</dbReference>
<dbReference type="InterPro" id="IPR014710">
    <property type="entry name" value="RmlC-like_jellyroll"/>
</dbReference>
<geneLocation type="plasmid" evidence="5">
    <name>pMSR2B</name>
</geneLocation>
<dbReference type="EMBL" id="JAUOOM010000011">
    <property type="protein sequence ID" value="MDO6407467.1"/>
    <property type="molecule type" value="Genomic_DNA"/>
</dbReference>
<dbReference type="InterPro" id="IPR014500">
    <property type="entry name" value="UCP019307_cupin"/>
</dbReference>
<keyword evidence="2" id="KW-0732">Signal</keyword>
<evidence type="ECO:0000313" key="5">
    <source>
        <dbReference type="EMBL" id="QGR09485.1"/>
    </source>
</evidence>
<evidence type="ECO:0000256" key="1">
    <source>
        <dbReference type="SAM" id="MobiDB-lite"/>
    </source>
</evidence>
<dbReference type="Proteomes" id="UP001171299">
    <property type="component" value="Unassembled WGS sequence"/>
</dbReference>
<feature type="region of interest" description="Disordered" evidence="1">
    <location>
        <begin position="178"/>
        <end position="200"/>
    </location>
</feature>
<dbReference type="AlphaFoldDB" id="A0AAP9H9W0"/>
<dbReference type="SUPFAM" id="SSF51182">
    <property type="entry name" value="RmlC-like cupins"/>
    <property type="match status" value="1"/>
</dbReference>
<dbReference type="InterPro" id="IPR011051">
    <property type="entry name" value="RmlC_Cupin_sf"/>
</dbReference>
<reference evidence="5" key="2">
    <citation type="journal article" date="2020" name="Environ. Microbiol.">
        <title>The extreme plant-growth-promoting properties of Pantoea phytobeneficialis MSR2 revealed by functional and genomic analysis.</title>
        <authorList>
            <person name="Nascimento F.X."/>
            <person name="Hernandez A.G."/>
            <person name="Glick B.R."/>
            <person name="Rossi M.J."/>
        </authorList>
    </citation>
    <scope>NUCLEOTIDE SEQUENCE</scope>
    <source>
        <strain evidence="5">MSR2</strain>
    </source>
</reference>
<feature type="signal peptide" evidence="2">
    <location>
        <begin position="1"/>
        <end position="30"/>
    </location>
</feature>
<dbReference type="KEGG" id="ppho:CTZ24_23720"/>
<dbReference type="PROSITE" id="PS51318">
    <property type="entry name" value="TAT"/>
    <property type="match status" value="1"/>
</dbReference>
<evidence type="ECO:0000259" key="3">
    <source>
        <dbReference type="Pfam" id="PF07883"/>
    </source>
</evidence>
<proteinExistence type="predicted"/>
<accession>A0AAP9H9W0</accession>
<dbReference type="InterPro" id="IPR006311">
    <property type="entry name" value="TAT_signal"/>
</dbReference>
<dbReference type="Pfam" id="PF07883">
    <property type="entry name" value="Cupin_2"/>
    <property type="match status" value="1"/>
</dbReference>
<dbReference type="RefSeq" id="WP_208726862.1">
    <property type="nucleotide sequence ID" value="NZ_CP024638.1"/>
</dbReference>
<keyword evidence="5" id="KW-0614">Plasmid</keyword>
<evidence type="ECO:0000256" key="2">
    <source>
        <dbReference type="SAM" id="SignalP"/>
    </source>
</evidence>
<reference evidence="6" key="1">
    <citation type="submission" date="2017-11" db="EMBL/GenBank/DDBJ databases">
        <title>Genome sequence of Pantoea sp. MSR2.</title>
        <authorList>
            <person name="Nascimento F.X."/>
        </authorList>
    </citation>
    <scope>NUCLEOTIDE SEQUENCE [LARGE SCALE GENOMIC DNA]</scope>
    <source>
        <strain evidence="6">MSR2</strain>
        <plasmid evidence="6">pmsr2b</plasmid>
    </source>
</reference>
<feature type="chain" id="PRO_5043050845" evidence="2">
    <location>
        <begin position="31"/>
        <end position="200"/>
    </location>
</feature>
<keyword evidence="7" id="KW-1185">Reference proteome</keyword>
<sequence>MNGLSRRHFIGALSGLALSAPVLFNRYASAAPAADNVKLLRLERNNWVPNNPHLPVIFYQGVLPPSPAMTAPTESLFENNDWPPQWVASIFSFHHYHSTAHEVLGCVSGHAKVMLGGPGGEVITMTAGDVALLPAGTGHCNQGSSEDFQVVGAYPPHQQWDICRTAPTSEMLQRISRLPFPESDPVSGRHGPLTQSWQQG</sequence>
<dbReference type="InterPro" id="IPR013096">
    <property type="entry name" value="Cupin_2"/>
</dbReference>
<dbReference type="EMBL" id="CP024638">
    <property type="protein sequence ID" value="QGR09485.1"/>
    <property type="molecule type" value="Genomic_DNA"/>
</dbReference>
<dbReference type="Proteomes" id="UP000424872">
    <property type="component" value="Plasmid pMSR2B"/>
</dbReference>
<dbReference type="PANTHER" id="PTHR36448:SF2">
    <property type="entry name" value="CUPIN TYPE-1 DOMAIN-CONTAINING PROTEIN"/>
    <property type="match status" value="1"/>
</dbReference>
<organism evidence="5 6">
    <name type="scientific">Pantoea phytobeneficialis</name>
    <dbReference type="NCBI Taxonomy" id="2052056"/>
    <lineage>
        <taxon>Bacteria</taxon>
        <taxon>Pseudomonadati</taxon>
        <taxon>Pseudomonadota</taxon>
        <taxon>Gammaproteobacteria</taxon>
        <taxon>Enterobacterales</taxon>
        <taxon>Erwiniaceae</taxon>
        <taxon>Pantoea</taxon>
    </lineage>
</organism>
<dbReference type="Gene3D" id="2.60.120.10">
    <property type="entry name" value="Jelly Rolls"/>
    <property type="match status" value="1"/>
</dbReference>
<dbReference type="InterPro" id="IPR047121">
    <property type="entry name" value="YjiB-like"/>
</dbReference>
<feature type="domain" description="Cupin type-2" evidence="3">
    <location>
        <begin position="94"/>
        <end position="141"/>
    </location>
</feature>
<name>A0AAP9H9W0_9GAMM</name>
<evidence type="ECO:0000313" key="7">
    <source>
        <dbReference type="Proteomes" id="UP001171299"/>
    </source>
</evidence>
<evidence type="ECO:0000313" key="6">
    <source>
        <dbReference type="Proteomes" id="UP000424872"/>
    </source>
</evidence>
<gene>
    <name evidence="5" type="ORF">CTZ24_23720</name>
    <name evidence="4" type="ORF">Q3404_12875</name>
</gene>
<dbReference type="PIRSF" id="PIRSF019307">
    <property type="entry name" value="UCP019307"/>
    <property type="match status" value="1"/>
</dbReference>
<reference evidence="4" key="3">
    <citation type="submission" date="2023-07" db="EMBL/GenBank/DDBJ databases">
        <title>The extreme plant-growth-promoting properties of Pantoea phytobeneficialis PF55 revealed by functional and genomic analysis.</title>
        <authorList>
            <person name="Nascimento F.X."/>
            <person name="Marcio R.J."/>
        </authorList>
    </citation>
    <scope>NUCLEOTIDE SEQUENCE</scope>
    <source>
        <strain evidence="4">PF55</strain>
    </source>
</reference>
<evidence type="ECO:0000313" key="4">
    <source>
        <dbReference type="EMBL" id="MDO6407467.1"/>
    </source>
</evidence>
<protein>
    <submittedName>
        <fullName evidence="4 5">Cupin</fullName>
    </submittedName>
</protein>
<geneLocation type="plasmid" evidence="6">
    <name>pmsr2b</name>
</geneLocation>